<protein>
    <submittedName>
        <fullName evidence="2">Uncharacterized protein</fullName>
    </submittedName>
</protein>
<feature type="region of interest" description="Disordered" evidence="1">
    <location>
        <begin position="87"/>
        <end position="107"/>
    </location>
</feature>
<feature type="compositionally biased region" description="Low complexity" evidence="1">
    <location>
        <begin position="35"/>
        <end position="49"/>
    </location>
</feature>
<organism evidence="2 3">
    <name type="scientific">Thlaspi arvense</name>
    <name type="common">Field penny-cress</name>
    <dbReference type="NCBI Taxonomy" id="13288"/>
    <lineage>
        <taxon>Eukaryota</taxon>
        <taxon>Viridiplantae</taxon>
        <taxon>Streptophyta</taxon>
        <taxon>Embryophyta</taxon>
        <taxon>Tracheophyta</taxon>
        <taxon>Spermatophyta</taxon>
        <taxon>Magnoliopsida</taxon>
        <taxon>eudicotyledons</taxon>
        <taxon>Gunneridae</taxon>
        <taxon>Pentapetalae</taxon>
        <taxon>rosids</taxon>
        <taxon>malvids</taxon>
        <taxon>Brassicales</taxon>
        <taxon>Brassicaceae</taxon>
        <taxon>Thlaspideae</taxon>
        <taxon>Thlaspi</taxon>
    </lineage>
</organism>
<accession>A0AAU9R5W8</accession>
<sequence length="190" mass="20894">MKGDKRKINSIFDNCHETASQEDFLRRCGFAQRGVLPDSDPSVGVSPPLNDGISPRRVSDDSESDSSMIGYGEDLVESQAIRFVSPPQSADTVDFEEDAADRTVPVESEAGSIALEKSGNLLLLMDRPWSSSGNRGDERSESPAKKLKIPLRDVVKAIVMNSRNVEEEDKETEKMSCVQVLVKKGFKFPS</sequence>
<keyword evidence="3" id="KW-1185">Reference proteome</keyword>
<reference evidence="2 3" key="1">
    <citation type="submission" date="2022-03" db="EMBL/GenBank/DDBJ databases">
        <authorList>
            <person name="Nunn A."/>
            <person name="Chopra R."/>
            <person name="Nunn A."/>
            <person name="Contreras Garrido A."/>
        </authorList>
    </citation>
    <scope>NUCLEOTIDE SEQUENCE [LARGE SCALE GENOMIC DNA]</scope>
</reference>
<feature type="region of interest" description="Disordered" evidence="1">
    <location>
        <begin position="34"/>
        <end position="69"/>
    </location>
</feature>
<evidence type="ECO:0000256" key="1">
    <source>
        <dbReference type="SAM" id="MobiDB-lite"/>
    </source>
</evidence>
<dbReference type="Proteomes" id="UP000836841">
    <property type="component" value="Chromosome 1"/>
</dbReference>
<evidence type="ECO:0000313" key="2">
    <source>
        <dbReference type="EMBL" id="CAH2034228.1"/>
    </source>
</evidence>
<proteinExistence type="predicted"/>
<dbReference type="EMBL" id="OU466857">
    <property type="protein sequence ID" value="CAH2034228.1"/>
    <property type="molecule type" value="Genomic_DNA"/>
</dbReference>
<feature type="region of interest" description="Disordered" evidence="1">
    <location>
        <begin position="126"/>
        <end position="146"/>
    </location>
</feature>
<name>A0AAU9R5W8_THLAR</name>
<gene>
    <name evidence="2" type="ORF">TAV2_LOCUS2791</name>
</gene>
<dbReference type="AlphaFoldDB" id="A0AAU9R5W8"/>
<feature type="compositionally biased region" description="Basic and acidic residues" evidence="1">
    <location>
        <begin position="135"/>
        <end position="146"/>
    </location>
</feature>
<evidence type="ECO:0000313" key="3">
    <source>
        <dbReference type="Proteomes" id="UP000836841"/>
    </source>
</evidence>